<proteinExistence type="predicted"/>
<name>A0A7X0H880_9BACT</name>
<evidence type="ECO:0000256" key="1">
    <source>
        <dbReference type="PROSITE-ProRule" id="PRU00339"/>
    </source>
</evidence>
<dbReference type="PROSITE" id="PS50005">
    <property type="entry name" value="TPR"/>
    <property type="match status" value="1"/>
</dbReference>
<comment type="caution">
    <text evidence="2">The sequence shown here is derived from an EMBL/GenBank/DDBJ whole genome shotgun (WGS) entry which is preliminary data.</text>
</comment>
<dbReference type="AlphaFoldDB" id="A0A7X0H880"/>
<keyword evidence="3" id="KW-1185">Reference proteome</keyword>
<dbReference type="RefSeq" id="WP_221435549.1">
    <property type="nucleotide sequence ID" value="NZ_JACHGY010000001.1"/>
</dbReference>
<dbReference type="PANTHER" id="PTHR12558">
    <property type="entry name" value="CELL DIVISION CYCLE 16,23,27"/>
    <property type="match status" value="1"/>
</dbReference>
<evidence type="ECO:0000313" key="3">
    <source>
        <dbReference type="Proteomes" id="UP000541810"/>
    </source>
</evidence>
<dbReference type="SUPFAM" id="SSF48452">
    <property type="entry name" value="TPR-like"/>
    <property type="match status" value="2"/>
</dbReference>
<dbReference type="Gene3D" id="1.25.40.10">
    <property type="entry name" value="Tetratricopeptide repeat domain"/>
    <property type="match status" value="3"/>
</dbReference>
<dbReference type="PANTHER" id="PTHR12558:SF13">
    <property type="entry name" value="CELL DIVISION CYCLE PROTEIN 27 HOMOLOG"/>
    <property type="match status" value="1"/>
</dbReference>
<reference evidence="2 3" key="1">
    <citation type="submission" date="2020-08" db="EMBL/GenBank/DDBJ databases">
        <title>Genomic Encyclopedia of Type Strains, Phase IV (KMG-IV): sequencing the most valuable type-strain genomes for metagenomic binning, comparative biology and taxonomic classification.</title>
        <authorList>
            <person name="Goeker M."/>
        </authorList>
    </citation>
    <scope>NUCLEOTIDE SEQUENCE [LARGE SCALE GENOMIC DNA]</scope>
    <source>
        <strain evidence="2 3">DSM 103725</strain>
    </source>
</reference>
<keyword evidence="1" id="KW-0802">TPR repeat</keyword>
<dbReference type="Pfam" id="PF13432">
    <property type="entry name" value="TPR_16"/>
    <property type="match status" value="1"/>
</dbReference>
<accession>A0A7X0H880</accession>
<sequence length="901" mass="100827">MMSLQRYAVFLLLGATALVPTTQVSLQDTTVIDGLIETQADGHEHPEVELSATLTRILDSPAIDETRRQALKLFHGQWDDFTAETPDEEAALAWASYRLSDPSTFEASSDLTLRAEVALFRGDAGEVLRLLQDEVTVAAAFLRGRALEDLGRLSEAVALLTPLRERFQHETLTDPAELTAGANAIVLLAHLEGRPSQDYELALGMYARAYQELDPLYWPARVAEAQLLMSKDNWSEASDALQEALSFNPKAGIAWYELGRLWVDSYNFDAAAEVSDQLRTINPIHPLADVIDIRSFLRQCDVASARKVLVPALKSFPKNRELLALAAATEAMAYDDSALASALDRFDQISTGGREDAVGSPLALYIAGEYMSLDRQYIPAEDLLRRAIERSPNWPAPRLELGLLLMQSGDLKSARLELAHAQRLDPFHQRINNQLRLVEDLLDEYETIETENFVIRYRPGIDEVLARDMPGPLEELYDELTAVFQHRPANKTQIDLMPDQSTFAVRITGMPDIWTIAAATGDVISMTPPRSGPDQFDPYNWVNVMRHEFVHTVNLAQTQNRVPHWFTEACAVSSETTGRTFDSCQLLAWAVHNDKLFEYDQINWGFVRPKTDRERPLAYAQSDWMLEFIAIHWSHQAVVDLLDLYREGVSDTDALKQVTGYTADAFMDAFSVWAEGQVQAWGLGRVETSEEAAAVLASGGQGIATSQLVELLEAHGNNHPDLLKLVAERAADGVDPEQTRLWLNRYAQARPVDPWPHKVLTQLAFDLGRPEEALGSLQLLERSDTYTSTWSHQLAEIHRSAGRLDAAQRSITRALYCEPYHAPYRELAATIAIQRRDLETAAFQVEALAILEPDRAQHPTRLAVIYSRLNRPDDAHDAAQRALELNPNAKVQNFLKAEPTE</sequence>
<dbReference type="Proteomes" id="UP000541810">
    <property type="component" value="Unassembled WGS sequence"/>
</dbReference>
<dbReference type="SMART" id="SM00028">
    <property type="entry name" value="TPR"/>
    <property type="match status" value="7"/>
</dbReference>
<dbReference type="EMBL" id="JACHGY010000001">
    <property type="protein sequence ID" value="MBB6431078.1"/>
    <property type="molecule type" value="Genomic_DNA"/>
</dbReference>
<dbReference type="InterPro" id="IPR011990">
    <property type="entry name" value="TPR-like_helical_dom_sf"/>
</dbReference>
<dbReference type="InterPro" id="IPR019734">
    <property type="entry name" value="TPR_rpt"/>
</dbReference>
<gene>
    <name evidence="2" type="ORF">HNQ40_002884</name>
</gene>
<organism evidence="2 3">
    <name type="scientific">Algisphaera agarilytica</name>
    <dbReference type="NCBI Taxonomy" id="1385975"/>
    <lineage>
        <taxon>Bacteria</taxon>
        <taxon>Pseudomonadati</taxon>
        <taxon>Planctomycetota</taxon>
        <taxon>Phycisphaerae</taxon>
        <taxon>Phycisphaerales</taxon>
        <taxon>Phycisphaeraceae</taxon>
        <taxon>Algisphaera</taxon>
    </lineage>
</organism>
<protein>
    <submittedName>
        <fullName evidence="2">Tetratricopeptide (TPR) repeat protein</fullName>
    </submittedName>
</protein>
<feature type="repeat" description="TPR" evidence="1">
    <location>
        <begin position="856"/>
        <end position="889"/>
    </location>
</feature>
<evidence type="ECO:0000313" key="2">
    <source>
        <dbReference type="EMBL" id="MBB6431078.1"/>
    </source>
</evidence>